<keyword evidence="4 7" id="KW-0812">Transmembrane</keyword>
<gene>
    <name evidence="8" type="ORF">AB870_12295</name>
</gene>
<dbReference type="GO" id="GO:0005886">
    <property type="term" value="C:plasma membrane"/>
    <property type="evidence" value="ECO:0007669"/>
    <property type="project" value="UniProtKB-SubCell"/>
</dbReference>
<evidence type="ECO:0000256" key="2">
    <source>
        <dbReference type="ARBA" id="ARBA00009772"/>
    </source>
</evidence>
<dbReference type="EMBL" id="CP011807">
    <property type="protein sequence ID" value="AKM30721.1"/>
    <property type="molecule type" value="Genomic_DNA"/>
</dbReference>
<evidence type="ECO:0000256" key="6">
    <source>
        <dbReference type="ARBA" id="ARBA00023136"/>
    </source>
</evidence>
<organism evidence="8 9">
    <name type="scientific">Pandoraea faecigallinarum</name>
    <dbReference type="NCBI Taxonomy" id="656179"/>
    <lineage>
        <taxon>Bacteria</taxon>
        <taxon>Pseudomonadati</taxon>
        <taxon>Pseudomonadota</taxon>
        <taxon>Betaproteobacteria</taxon>
        <taxon>Burkholderiales</taxon>
        <taxon>Burkholderiaceae</taxon>
        <taxon>Pandoraea</taxon>
    </lineage>
</organism>
<protein>
    <recommendedName>
        <fullName evidence="10">Type III secretion system protein SpaR</fullName>
    </recommendedName>
</protein>
<evidence type="ECO:0000256" key="1">
    <source>
        <dbReference type="ARBA" id="ARBA00004651"/>
    </source>
</evidence>
<evidence type="ECO:0000313" key="8">
    <source>
        <dbReference type="EMBL" id="AKM30721.1"/>
    </source>
</evidence>
<dbReference type="Pfam" id="PF01311">
    <property type="entry name" value="Bac_export_1"/>
    <property type="match status" value="1"/>
</dbReference>
<feature type="transmembrane region" description="Helical" evidence="7">
    <location>
        <begin position="179"/>
        <end position="201"/>
    </location>
</feature>
<dbReference type="NCBIfam" id="TIGR01401">
    <property type="entry name" value="fliR_like_III"/>
    <property type="match status" value="1"/>
</dbReference>
<dbReference type="RefSeq" id="WP_047906555.1">
    <property type="nucleotide sequence ID" value="NZ_CP011807.3"/>
</dbReference>
<feature type="transmembrane region" description="Helical" evidence="7">
    <location>
        <begin position="208"/>
        <end position="232"/>
    </location>
</feature>
<feature type="transmembrane region" description="Helical" evidence="7">
    <location>
        <begin position="77"/>
        <end position="101"/>
    </location>
</feature>
<evidence type="ECO:0000313" key="9">
    <source>
        <dbReference type="Proteomes" id="UP000035651"/>
    </source>
</evidence>
<keyword evidence="6 7" id="KW-0472">Membrane</keyword>
<comment type="subcellular location">
    <subcellularLocation>
        <location evidence="1 7">Cell membrane</location>
        <topology evidence="1 7">Multi-pass membrane protein</topology>
    </subcellularLocation>
</comment>
<dbReference type="PANTHER" id="PTHR30065:SF1">
    <property type="entry name" value="SURFACE PRESENTATION OF ANTIGENS PROTEIN SPAR"/>
    <property type="match status" value="1"/>
</dbReference>
<keyword evidence="9" id="KW-1185">Reference proteome</keyword>
<sequence>MDLSLVFAHHEGIMASAIAYARVAPSVFLLPILNGNVLAGVVRTVVSMWIAAGVWPYPYGAPLALDAPIAVVLLREAAIGLLIAIAVAFPFWVFHALGAYIDNQRGATLSSVIDPANGVDTSELAGFFQWFGAVIYLHLGGMTLLLELLARSYRVCGPFGACTLSVARVHAFLDALVGHAIVLSAPVVGALFLSEILLGLLSRFAPQVNAFALSLTIKSVIGFTILLIYFAATLPEAIVPLFTRPEDVVRWLSPSAAGTAGTSGNSGA</sequence>
<evidence type="ECO:0000256" key="7">
    <source>
        <dbReference type="RuleBase" id="RU362072"/>
    </source>
</evidence>
<dbReference type="PANTHER" id="PTHR30065">
    <property type="entry name" value="FLAGELLAR BIOSYNTHETIC PROTEIN FLIR"/>
    <property type="match status" value="1"/>
</dbReference>
<dbReference type="KEGG" id="pfg:AB870_12295"/>
<dbReference type="AlphaFoldDB" id="A0A0H3WW28"/>
<accession>A0A0H3WW28</accession>
<evidence type="ECO:0000256" key="5">
    <source>
        <dbReference type="ARBA" id="ARBA00022989"/>
    </source>
</evidence>
<keyword evidence="3 7" id="KW-1003">Cell membrane</keyword>
<evidence type="ECO:0008006" key="10">
    <source>
        <dbReference type="Google" id="ProtNLM"/>
    </source>
</evidence>
<feature type="transmembrane region" description="Helical" evidence="7">
    <location>
        <begin position="127"/>
        <end position="148"/>
    </location>
</feature>
<dbReference type="PRINTS" id="PR00953">
    <property type="entry name" value="TYPE3IMRPROT"/>
</dbReference>
<dbReference type="Proteomes" id="UP000035651">
    <property type="component" value="Chromosome"/>
</dbReference>
<evidence type="ECO:0000256" key="3">
    <source>
        <dbReference type="ARBA" id="ARBA00022475"/>
    </source>
</evidence>
<dbReference type="STRING" id="656179.AB870_12295"/>
<reference evidence="8" key="1">
    <citation type="submission" date="2016-06" db="EMBL/GenBank/DDBJ databases">
        <title>Complete Genome Sequence of Pandoraea faecigallinarum DSM-23572.</title>
        <authorList>
            <person name="Yong D."/>
            <person name="Ee R."/>
            <person name="Lim Y.-L."/>
            <person name="Yin W.-F."/>
            <person name="Chan K.-G."/>
        </authorList>
    </citation>
    <scope>NUCLEOTIDE SEQUENCE</scope>
    <source>
        <strain evidence="8">DSM 23572</strain>
    </source>
</reference>
<name>A0A0H3WW28_9BURK</name>
<feature type="transmembrane region" description="Helical" evidence="7">
    <location>
        <begin position="12"/>
        <end position="33"/>
    </location>
</feature>
<dbReference type="InterPro" id="IPR002010">
    <property type="entry name" value="T3SS_IM_R"/>
</dbReference>
<dbReference type="InterPro" id="IPR006304">
    <property type="entry name" value="T3SS_SpaR/YscT"/>
</dbReference>
<proteinExistence type="inferred from homology"/>
<feature type="transmembrane region" description="Helical" evidence="7">
    <location>
        <begin position="45"/>
        <end position="65"/>
    </location>
</feature>
<comment type="similarity">
    <text evidence="2 7">Belongs to the FliR/MopE/SpaR family.</text>
</comment>
<dbReference type="GO" id="GO:0006605">
    <property type="term" value="P:protein targeting"/>
    <property type="evidence" value="ECO:0007669"/>
    <property type="project" value="UniProtKB-UniRule"/>
</dbReference>
<dbReference type="OrthoDB" id="9153610at2"/>
<evidence type="ECO:0000256" key="4">
    <source>
        <dbReference type="ARBA" id="ARBA00022692"/>
    </source>
</evidence>
<keyword evidence="5 7" id="KW-1133">Transmembrane helix</keyword>
<dbReference type="PATRIC" id="fig|656179.3.peg.2617"/>